<gene>
    <name evidence="2" type="ORF">CI109_102602</name>
</gene>
<keyword evidence="3" id="KW-1185">Reference proteome</keyword>
<dbReference type="RefSeq" id="XP_065823232.1">
    <property type="nucleotide sequence ID" value="XM_065967160.1"/>
</dbReference>
<evidence type="ECO:0000313" key="3">
    <source>
        <dbReference type="Proteomes" id="UP000322225"/>
    </source>
</evidence>
<sequence length="103" mass="10555">MKVTQIALYLAIAITSVLSAPLPQEELAPRSTIDAAPPAESPTFTFKFIPSTASDAPSSGIAADCFGGGCELSIAQLQRVIPTGKQLTSLAGQAKGILGENKP</sequence>
<name>A0AAJ8LGD8_9TREE</name>
<proteinExistence type="predicted"/>
<evidence type="ECO:0000256" key="1">
    <source>
        <dbReference type="SAM" id="SignalP"/>
    </source>
</evidence>
<feature type="signal peptide" evidence="1">
    <location>
        <begin position="1"/>
        <end position="19"/>
    </location>
</feature>
<accession>A0AAJ8LGD8</accession>
<dbReference type="AlphaFoldDB" id="A0AAJ8LGD8"/>
<keyword evidence="1" id="KW-0732">Signal</keyword>
<dbReference type="GeneID" id="43590480"/>
<evidence type="ECO:0000313" key="2">
    <source>
        <dbReference type="EMBL" id="WWD18153.1"/>
    </source>
</evidence>
<reference evidence="2" key="1">
    <citation type="submission" date="2017-08" db="EMBL/GenBank/DDBJ databases">
        <authorList>
            <person name="Cuomo C."/>
            <person name="Billmyre B."/>
            <person name="Heitman J."/>
        </authorList>
    </citation>
    <scope>NUCLEOTIDE SEQUENCE</scope>
    <source>
        <strain evidence="2">CBS 12478</strain>
    </source>
</reference>
<feature type="chain" id="PRO_5042465132" evidence="1">
    <location>
        <begin position="20"/>
        <end position="103"/>
    </location>
</feature>
<dbReference type="EMBL" id="CP144054">
    <property type="protein sequence ID" value="WWD18153.1"/>
    <property type="molecule type" value="Genomic_DNA"/>
</dbReference>
<organism evidence="2 3">
    <name type="scientific">Kwoniella shandongensis</name>
    <dbReference type="NCBI Taxonomy" id="1734106"/>
    <lineage>
        <taxon>Eukaryota</taxon>
        <taxon>Fungi</taxon>
        <taxon>Dikarya</taxon>
        <taxon>Basidiomycota</taxon>
        <taxon>Agaricomycotina</taxon>
        <taxon>Tremellomycetes</taxon>
        <taxon>Tremellales</taxon>
        <taxon>Cryptococcaceae</taxon>
        <taxon>Kwoniella</taxon>
    </lineage>
</organism>
<dbReference type="KEGG" id="ksn:43590480"/>
<dbReference type="Proteomes" id="UP000322225">
    <property type="component" value="Chromosome 4"/>
</dbReference>
<protein>
    <submittedName>
        <fullName evidence="2">Uncharacterized protein</fullName>
    </submittedName>
</protein>
<reference evidence="2" key="2">
    <citation type="submission" date="2024-01" db="EMBL/GenBank/DDBJ databases">
        <title>Comparative genomics of Cryptococcus and Kwoniella reveals pathogenesis evolution and contrasting modes of karyotype evolution via chromosome fusion or intercentromeric recombination.</title>
        <authorList>
            <person name="Coelho M.A."/>
            <person name="David-Palma M."/>
            <person name="Shea T."/>
            <person name="Bowers K."/>
            <person name="McGinley-Smith S."/>
            <person name="Mohammad A.W."/>
            <person name="Gnirke A."/>
            <person name="Yurkov A.M."/>
            <person name="Nowrousian M."/>
            <person name="Sun S."/>
            <person name="Cuomo C.A."/>
            <person name="Heitman J."/>
        </authorList>
    </citation>
    <scope>NUCLEOTIDE SEQUENCE</scope>
    <source>
        <strain evidence="2">CBS 12478</strain>
    </source>
</reference>